<name>A0A5B2VF71_9HYPH</name>
<evidence type="ECO:0000256" key="1">
    <source>
        <dbReference type="SAM" id="SignalP"/>
    </source>
</evidence>
<dbReference type="InterPro" id="IPR025711">
    <property type="entry name" value="PepSY"/>
</dbReference>
<gene>
    <name evidence="3" type="ORF">F0L46_09600</name>
</gene>
<comment type="caution">
    <text evidence="3">The sequence shown here is derived from an EMBL/GenBank/DDBJ whole genome shotgun (WGS) entry which is preliminary data.</text>
</comment>
<reference evidence="3 4" key="1">
    <citation type="submission" date="2019-09" db="EMBL/GenBank/DDBJ databases">
        <title>Salinarimonas rosea gen. nov., sp. nov., a new member of the a-2 subgroup of the Proteobacteria.</title>
        <authorList>
            <person name="Liu J."/>
        </authorList>
    </citation>
    <scope>NUCLEOTIDE SEQUENCE [LARGE SCALE GENOMIC DNA]</scope>
    <source>
        <strain evidence="3 4">BN140002</strain>
    </source>
</reference>
<reference evidence="3 4" key="2">
    <citation type="submission" date="2019-09" db="EMBL/GenBank/DDBJ databases">
        <authorList>
            <person name="Jin C."/>
        </authorList>
    </citation>
    <scope>NUCLEOTIDE SEQUENCE [LARGE SCALE GENOMIC DNA]</scope>
    <source>
        <strain evidence="3 4">BN140002</strain>
    </source>
</reference>
<evidence type="ECO:0000259" key="2">
    <source>
        <dbReference type="Pfam" id="PF03413"/>
    </source>
</evidence>
<proteinExistence type="predicted"/>
<dbReference type="OrthoDB" id="7864982at2"/>
<keyword evidence="1" id="KW-0732">Signal</keyword>
<feature type="chain" id="PRO_5023046979" evidence="1">
    <location>
        <begin position="24"/>
        <end position="101"/>
    </location>
</feature>
<feature type="domain" description="PepSY" evidence="2">
    <location>
        <begin position="44"/>
        <end position="97"/>
    </location>
</feature>
<keyword evidence="4" id="KW-1185">Reference proteome</keyword>
<dbReference type="EMBL" id="VUOA01000019">
    <property type="protein sequence ID" value="KAA2237256.1"/>
    <property type="molecule type" value="Genomic_DNA"/>
</dbReference>
<evidence type="ECO:0000313" key="4">
    <source>
        <dbReference type="Proteomes" id="UP000323142"/>
    </source>
</evidence>
<dbReference type="AlphaFoldDB" id="A0A5B2VF71"/>
<dbReference type="Proteomes" id="UP000323142">
    <property type="component" value="Unassembled WGS sequence"/>
</dbReference>
<dbReference type="RefSeq" id="WP_149816939.1">
    <property type="nucleotide sequence ID" value="NZ_VUOA01000019.1"/>
</dbReference>
<organism evidence="3 4">
    <name type="scientific">Salinarimonas soli</name>
    <dbReference type="NCBI Taxonomy" id="1638099"/>
    <lineage>
        <taxon>Bacteria</taxon>
        <taxon>Pseudomonadati</taxon>
        <taxon>Pseudomonadota</taxon>
        <taxon>Alphaproteobacteria</taxon>
        <taxon>Hyphomicrobiales</taxon>
        <taxon>Salinarimonadaceae</taxon>
        <taxon>Salinarimonas</taxon>
    </lineage>
</organism>
<sequence length="101" mass="10559">MHRLVSVLVVLAALAAAARPAAAEGCLSQGDMREVISSNQVVSPLVALNAARRAAPGADVLRAQLCQKGKDLVYILTALRRDGRFVEVTVDATSGRVAALH</sequence>
<accession>A0A5B2VF71</accession>
<evidence type="ECO:0000313" key="3">
    <source>
        <dbReference type="EMBL" id="KAA2237256.1"/>
    </source>
</evidence>
<protein>
    <submittedName>
        <fullName evidence="3">PepSY domain-containing protein</fullName>
    </submittedName>
</protein>
<feature type="signal peptide" evidence="1">
    <location>
        <begin position="1"/>
        <end position="23"/>
    </location>
</feature>
<dbReference type="Pfam" id="PF03413">
    <property type="entry name" value="PepSY"/>
    <property type="match status" value="1"/>
</dbReference>